<feature type="transmembrane region" description="Helical" evidence="1">
    <location>
        <begin position="376"/>
        <end position="393"/>
    </location>
</feature>
<comment type="caution">
    <text evidence="2">The sequence shown here is derived from an EMBL/GenBank/DDBJ whole genome shotgun (WGS) entry which is preliminary data.</text>
</comment>
<feature type="transmembrane region" description="Helical" evidence="1">
    <location>
        <begin position="684"/>
        <end position="702"/>
    </location>
</feature>
<feature type="transmembrane region" description="Helical" evidence="1">
    <location>
        <begin position="714"/>
        <end position="732"/>
    </location>
</feature>
<organism evidence="2 3">
    <name type="scientific">Triparma laevis f. longispina</name>
    <dbReference type="NCBI Taxonomy" id="1714387"/>
    <lineage>
        <taxon>Eukaryota</taxon>
        <taxon>Sar</taxon>
        <taxon>Stramenopiles</taxon>
        <taxon>Ochrophyta</taxon>
        <taxon>Bolidophyceae</taxon>
        <taxon>Parmales</taxon>
        <taxon>Triparmaceae</taxon>
        <taxon>Triparma</taxon>
    </lineage>
</organism>
<feature type="transmembrane region" description="Helical" evidence="1">
    <location>
        <begin position="1182"/>
        <end position="1203"/>
    </location>
</feature>
<sequence length="1302" mass="148237">MEQDIEFNDPSKVEAEWIPGNDSDSDEDDNFDLFKKSLIDLDLLGPPKLDHRFHWFFAVVLHILSSGVTYFSINYALYPDNLKYELMCKLLTPYSILSVCLVMLGTDNIDPRLDLEGGLTFWDFSKTIRRSPNLAFSVLSILIQRLALCHAAFAVGNVKKGVGGIFTVLVLIPAGRILYRQRVKMAVTVADDTKQDLPAERASARKRINSKGSGANLSRGLSRASTANMDNSHIHAENYEKLRLTETKFKNLVLTEMPKIGFATFLTVAYFSFDAYGCLDRVKREEEDWKRTNEGKTVNYCYAHITDPETCTQTVLDNEECMAGPGECEDIVHSSETFSLLFIIFAILKIYAQPLANLRYNPVHLMQFDMLFRDQIQILLFSISGGISLLIFASSDEVQTSDWCSYVNPNYGDREGEDMFGKRSRTWRLAANNATKFLFFCVIVIMGMTKDEQKVSKNWLGKIAHWLHMRMKTREPLSVAPVMRAGMFSVAVGICLFVSFPFVYFATRALLDGTATSSFARLAENMYAVFLSTWTILFCSVGLFFMSRPRSKERKKKIVYLMLPLQSLLMAVGCYIMSHWEVKAGMMESERKFFRNCLNNLFIFVITFVFYPVVKKCFKILSDDNVYSEREVQGHISNLFVQAAALLAPACFLFAEGTGCIHANSYRGCYALVESNFTVQVHLILSYGYFLLFGFTIHRFTFDDILNFTAPASLIVQFTFISLSSMLAFAVFGMRPRDIDDNEVMDGLVDCGRMTKIDATPLDPYDDVFNCTGTASSGEHLNSRAPPQFAMDATYNMTQNCQYIIFSLWAVNYFAQGFFIHREDQKVDLNTLSERSSRTHRSDHVLEDALVKKEAEFAHKIEHVYRVVKGDHDIRISKVFNDIAVVPVLFSFGLVVYLFFSTPVPELSEEYKDRTKYPNPTAEMYYNSTAHGDEDEVAGYWYGVWLGISDLSHCMAILACFSNLNQNTTRRRRALEVAVVFFLSFECVIAGLIPAISLGDSVQGIMFVLAFLLFTGMLLVLKAKDALVKNYSPTELKKHIMKMAIVTFTQLSPIIFLQTEYIGCITRAFYDNDKEKGHPDFSPITVGDGSYCGRIRLGTKSVTFQLCLMLVTAWANGVFTKYSEDELTVENISRLKMSYFNVYQLSMFMTTSMLCLYLFGTRGKSTIFYTAEQGGMGGNGDYLLAIYFMWWILIVSDVGRRLYQLYSDKKFMEDLQEEKQQELVEINDPTAKPKLRARKSVWDLQSVASAVNEDDELKAHQENDKKLRKVKIEKARTSKFKRVRKRKSEDNEGFFDFSPGML</sequence>
<protein>
    <submittedName>
        <fullName evidence="2">Uncharacterized protein</fullName>
    </submittedName>
</protein>
<feature type="transmembrane region" description="Helical" evidence="1">
    <location>
        <begin position="598"/>
        <end position="614"/>
    </location>
</feature>
<accession>A0A9W7E766</accession>
<feature type="transmembrane region" description="Helical" evidence="1">
    <location>
        <begin position="429"/>
        <end position="448"/>
    </location>
</feature>
<feature type="transmembrane region" description="Helical" evidence="1">
    <location>
        <begin position="1002"/>
        <end position="1021"/>
    </location>
</feature>
<evidence type="ECO:0000256" key="1">
    <source>
        <dbReference type="SAM" id="Phobius"/>
    </source>
</evidence>
<proteinExistence type="predicted"/>
<gene>
    <name evidence="2" type="ORF">TrLO_g2280</name>
</gene>
<name>A0A9W7E766_9STRA</name>
<feature type="transmembrane region" description="Helical" evidence="1">
    <location>
        <begin position="879"/>
        <end position="900"/>
    </location>
</feature>
<feature type="transmembrane region" description="Helical" evidence="1">
    <location>
        <begin position="940"/>
        <end position="962"/>
    </location>
</feature>
<feature type="transmembrane region" description="Helical" evidence="1">
    <location>
        <begin position="479"/>
        <end position="506"/>
    </location>
</feature>
<feature type="transmembrane region" description="Helical" evidence="1">
    <location>
        <begin position="974"/>
        <end position="996"/>
    </location>
</feature>
<dbReference type="EMBL" id="BRXW01000594">
    <property type="protein sequence ID" value="GMH68507.1"/>
    <property type="molecule type" value="Genomic_DNA"/>
</dbReference>
<evidence type="ECO:0000313" key="2">
    <source>
        <dbReference type="EMBL" id="GMH68507.1"/>
    </source>
</evidence>
<feature type="transmembrane region" description="Helical" evidence="1">
    <location>
        <begin position="558"/>
        <end position="578"/>
    </location>
</feature>
<dbReference type="Proteomes" id="UP001165122">
    <property type="component" value="Unassembled WGS sequence"/>
</dbReference>
<dbReference type="OrthoDB" id="212655at2759"/>
<keyword evidence="1" id="KW-0812">Transmembrane</keyword>
<reference evidence="3" key="1">
    <citation type="journal article" date="2023" name="Commun. Biol.">
        <title>Genome analysis of Parmales, the sister group of diatoms, reveals the evolutionary specialization of diatoms from phago-mixotrophs to photoautotrophs.</title>
        <authorList>
            <person name="Ban H."/>
            <person name="Sato S."/>
            <person name="Yoshikawa S."/>
            <person name="Yamada K."/>
            <person name="Nakamura Y."/>
            <person name="Ichinomiya M."/>
            <person name="Sato N."/>
            <person name="Blanc-Mathieu R."/>
            <person name="Endo H."/>
            <person name="Kuwata A."/>
            <person name="Ogata H."/>
        </authorList>
    </citation>
    <scope>NUCLEOTIDE SEQUENCE [LARGE SCALE GENOMIC DNA]</scope>
    <source>
        <strain evidence="3">NIES 3700</strain>
    </source>
</reference>
<feature type="transmembrane region" description="Helical" evidence="1">
    <location>
        <begin position="338"/>
        <end position="356"/>
    </location>
</feature>
<keyword evidence="1" id="KW-1133">Transmembrane helix</keyword>
<evidence type="ECO:0000313" key="3">
    <source>
        <dbReference type="Proteomes" id="UP001165122"/>
    </source>
</evidence>
<feature type="transmembrane region" description="Helical" evidence="1">
    <location>
        <begin position="134"/>
        <end position="155"/>
    </location>
</feature>
<keyword evidence="1" id="KW-0472">Membrane</keyword>
<feature type="transmembrane region" description="Helical" evidence="1">
    <location>
        <begin position="526"/>
        <end position="546"/>
    </location>
</feature>
<feature type="transmembrane region" description="Helical" evidence="1">
    <location>
        <begin position="1142"/>
        <end position="1160"/>
    </location>
</feature>
<feature type="transmembrane region" description="Helical" evidence="1">
    <location>
        <begin position="53"/>
        <end position="77"/>
    </location>
</feature>
<feature type="transmembrane region" description="Helical" evidence="1">
    <location>
        <begin position="161"/>
        <end position="179"/>
    </location>
</feature>
<keyword evidence="3" id="KW-1185">Reference proteome</keyword>